<organism evidence="3 4">
    <name type="scientific">Gimesia aquarii</name>
    <dbReference type="NCBI Taxonomy" id="2527964"/>
    <lineage>
        <taxon>Bacteria</taxon>
        <taxon>Pseudomonadati</taxon>
        <taxon>Planctomycetota</taxon>
        <taxon>Planctomycetia</taxon>
        <taxon>Planctomycetales</taxon>
        <taxon>Planctomycetaceae</taxon>
        <taxon>Gimesia</taxon>
    </lineage>
</organism>
<feature type="domain" description="DUF6596" evidence="2">
    <location>
        <begin position="190"/>
        <end position="291"/>
    </location>
</feature>
<dbReference type="InterPro" id="IPR046531">
    <property type="entry name" value="DUF6596"/>
</dbReference>
<dbReference type="InterPro" id="IPR013324">
    <property type="entry name" value="RNA_pol_sigma_r3/r4-like"/>
</dbReference>
<dbReference type="Pfam" id="PF20239">
    <property type="entry name" value="DUF6596"/>
    <property type="match status" value="1"/>
</dbReference>
<dbReference type="KEGG" id="gaw:V144x_13920"/>
<protein>
    <submittedName>
        <fullName evidence="3">RNA polymerase sigma factor</fullName>
    </submittedName>
</protein>
<dbReference type="NCBIfam" id="TIGR02937">
    <property type="entry name" value="sigma70-ECF"/>
    <property type="match status" value="1"/>
</dbReference>
<dbReference type="InterPro" id="IPR014284">
    <property type="entry name" value="RNA_pol_sigma-70_dom"/>
</dbReference>
<evidence type="ECO:0000313" key="3">
    <source>
        <dbReference type="EMBL" id="QDT95942.1"/>
    </source>
</evidence>
<feature type="domain" description="RNA polymerase sigma-70 region 2" evidence="1">
    <location>
        <begin position="14"/>
        <end position="81"/>
    </location>
</feature>
<dbReference type="PANTHER" id="PTHR47756">
    <property type="entry name" value="BLL6612 PROTEIN-RELATED"/>
    <property type="match status" value="1"/>
</dbReference>
<dbReference type="RefSeq" id="WP_197998795.1">
    <property type="nucleotide sequence ID" value="NZ_CP037920.1"/>
</dbReference>
<proteinExistence type="predicted"/>
<dbReference type="Gene3D" id="1.10.1740.10">
    <property type="match status" value="1"/>
</dbReference>
<reference evidence="3 4" key="1">
    <citation type="submission" date="2019-03" db="EMBL/GenBank/DDBJ databases">
        <title>Deep-cultivation of Planctomycetes and their phenomic and genomic characterization uncovers novel biology.</title>
        <authorList>
            <person name="Wiegand S."/>
            <person name="Jogler M."/>
            <person name="Boedeker C."/>
            <person name="Pinto D."/>
            <person name="Vollmers J."/>
            <person name="Rivas-Marin E."/>
            <person name="Kohn T."/>
            <person name="Peeters S.H."/>
            <person name="Heuer A."/>
            <person name="Rast P."/>
            <person name="Oberbeckmann S."/>
            <person name="Bunk B."/>
            <person name="Jeske O."/>
            <person name="Meyerdierks A."/>
            <person name="Storesund J.E."/>
            <person name="Kallscheuer N."/>
            <person name="Luecker S."/>
            <person name="Lage O.M."/>
            <person name="Pohl T."/>
            <person name="Merkel B.J."/>
            <person name="Hornburger P."/>
            <person name="Mueller R.-W."/>
            <person name="Bruemmer F."/>
            <person name="Labrenz M."/>
            <person name="Spormann A.M."/>
            <person name="Op den Camp H."/>
            <person name="Overmann J."/>
            <person name="Amann R."/>
            <person name="Jetten M.S.M."/>
            <person name="Mascher T."/>
            <person name="Medema M.H."/>
            <person name="Devos D.P."/>
            <person name="Kaster A.-K."/>
            <person name="Ovreas L."/>
            <person name="Rohde M."/>
            <person name="Galperin M.Y."/>
            <person name="Jogler C."/>
        </authorList>
    </citation>
    <scope>NUCLEOTIDE SEQUENCE [LARGE SCALE GENOMIC DNA]</scope>
    <source>
        <strain evidence="3 4">V144</strain>
    </source>
</reference>
<dbReference type="SUPFAM" id="SSF88946">
    <property type="entry name" value="Sigma2 domain of RNA polymerase sigma factors"/>
    <property type="match status" value="1"/>
</dbReference>
<dbReference type="SUPFAM" id="SSF88659">
    <property type="entry name" value="Sigma3 and sigma4 domains of RNA polymerase sigma factors"/>
    <property type="match status" value="1"/>
</dbReference>
<dbReference type="EMBL" id="CP037920">
    <property type="protein sequence ID" value="QDT95942.1"/>
    <property type="molecule type" value="Genomic_DNA"/>
</dbReference>
<sequence length="421" mass="47963">MTSDAIQSLDEHFYRHESGRLTSLLTNRFGLQNIELIEDAVQEALLRSLDSWKLGGLPDNPPAWLYRVATNCVLDALRRQQTVKKSSAELQQYQSRLNEDSQSESGACSDSNEEESILRMMCVCCHEDLPAESRISLSLRTLCGFSIGEISQGLLTNKETTKKRITRAKKFFISERIPFEIPVDEAFHKRIESMHLVLYLLFTEGYNSSRPDTLIRREICAEAIRLCQRLIDREEFSTPATHALLALMLFHAARFEARLDNEGCILLMDQQDRSLWDKNLIASAAAQLQFAATGNELTRYHLEAGISATHCLAPSFSETNWDAILKSYDLLIKFYPSPVVALNRAVVIAQLEGPQQGIKAIQNIRGIQLLKNYHLLEATLGELHLRCKEFSKARRYFLQAREKTTSHTEQLLLDQKLKKCE</sequence>
<gene>
    <name evidence="3" type="ORF">V144x_13920</name>
</gene>
<accession>A0A517VSF3</accession>
<dbReference type="Pfam" id="PF04542">
    <property type="entry name" value="Sigma70_r2"/>
    <property type="match status" value="1"/>
</dbReference>
<dbReference type="InterPro" id="IPR013325">
    <property type="entry name" value="RNA_pol_sigma_r2"/>
</dbReference>
<dbReference type="InterPro" id="IPR011990">
    <property type="entry name" value="TPR-like_helical_dom_sf"/>
</dbReference>
<dbReference type="Proteomes" id="UP000318704">
    <property type="component" value="Chromosome"/>
</dbReference>
<dbReference type="InterPro" id="IPR007627">
    <property type="entry name" value="RNA_pol_sigma70_r2"/>
</dbReference>
<dbReference type="GO" id="GO:0003700">
    <property type="term" value="F:DNA-binding transcription factor activity"/>
    <property type="evidence" value="ECO:0007669"/>
    <property type="project" value="InterPro"/>
</dbReference>
<dbReference type="SUPFAM" id="SSF48452">
    <property type="entry name" value="TPR-like"/>
    <property type="match status" value="1"/>
</dbReference>
<dbReference type="PANTHER" id="PTHR47756:SF2">
    <property type="entry name" value="BLL6612 PROTEIN"/>
    <property type="match status" value="1"/>
</dbReference>
<evidence type="ECO:0000313" key="4">
    <source>
        <dbReference type="Proteomes" id="UP000318704"/>
    </source>
</evidence>
<name>A0A517VSF3_9PLAN</name>
<evidence type="ECO:0000259" key="1">
    <source>
        <dbReference type="Pfam" id="PF04542"/>
    </source>
</evidence>
<evidence type="ECO:0000259" key="2">
    <source>
        <dbReference type="Pfam" id="PF20239"/>
    </source>
</evidence>
<dbReference type="GO" id="GO:0006352">
    <property type="term" value="P:DNA-templated transcription initiation"/>
    <property type="evidence" value="ECO:0007669"/>
    <property type="project" value="InterPro"/>
</dbReference>
<dbReference type="AlphaFoldDB" id="A0A517VSF3"/>